<dbReference type="Pfam" id="PF00149">
    <property type="entry name" value="Metallophos"/>
    <property type="match status" value="1"/>
</dbReference>
<evidence type="ECO:0000313" key="3">
    <source>
        <dbReference type="Proteomes" id="UP000076738"/>
    </source>
</evidence>
<dbReference type="PANTHER" id="PTHR37844">
    <property type="entry name" value="SER/THR PROTEIN PHOSPHATASE SUPERFAMILY (AFU_ORTHOLOGUE AFUA_1G14840)"/>
    <property type="match status" value="1"/>
</dbReference>
<evidence type="ECO:0000313" key="2">
    <source>
        <dbReference type="EMBL" id="KZO94543.1"/>
    </source>
</evidence>
<dbReference type="InterPro" id="IPR029052">
    <property type="entry name" value="Metallo-depent_PP-like"/>
</dbReference>
<dbReference type="InterPro" id="IPR004843">
    <property type="entry name" value="Calcineurin-like_PHP"/>
</dbReference>
<dbReference type="OrthoDB" id="550558at2759"/>
<proteinExistence type="predicted"/>
<sequence length="272" mass="31420">MGNRLSRRLKTQAPPSGEIDAVIHIQLMSDVHLETSQYEFDFPVAAENLALLGDIGNTVDDALFKWLDVQLKQFERVFFLAGNHEAYRSNLADSRRRLQRYADRNDRFIYLNRTRYDMSPTLTILGCTLWSALDPKYVSHIYMGLSDFRQISDFGTAAYAKEHRRDLDWLVKTIQDIRSKEPLRHLVVFTHHTPTFDGTSSPRYEGSMAGSAFSTELTNKAWWGAPLVLWAFGHTHYSCDFTIKGVRLVSNQKGYFRDRAEGFIEEKVLELR</sequence>
<dbReference type="Gene3D" id="3.60.21.10">
    <property type="match status" value="1"/>
</dbReference>
<protein>
    <submittedName>
        <fullName evidence="2">Ser/Thr protein phosphatase protein</fullName>
    </submittedName>
</protein>
<organism evidence="2 3">
    <name type="scientific">Calocera viscosa (strain TUFC12733)</name>
    <dbReference type="NCBI Taxonomy" id="1330018"/>
    <lineage>
        <taxon>Eukaryota</taxon>
        <taxon>Fungi</taxon>
        <taxon>Dikarya</taxon>
        <taxon>Basidiomycota</taxon>
        <taxon>Agaricomycotina</taxon>
        <taxon>Dacrymycetes</taxon>
        <taxon>Dacrymycetales</taxon>
        <taxon>Dacrymycetaceae</taxon>
        <taxon>Calocera</taxon>
    </lineage>
</organism>
<dbReference type="PANTHER" id="PTHR37844:SF2">
    <property type="entry name" value="SER_THR PROTEIN PHOSPHATASE SUPERFAMILY (AFU_ORTHOLOGUE AFUA_1G14840)"/>
    <property type="match status" value="1"/>
</dbReference>
<dbReference type="GO" id="GO:0016787">
    <property type="term" value="F:hydrolase activity"/>
    <property type="evidence" value="ECO:0007669"/>
    <property type="project" value="InterPro"/>
</dbReference>
<reference evidence="2 3" key="1">
    <citation type="journal article" date="2016" name="Mol. Biol. Evol.">
        <title>Comparative Genomics of Early-Diverging Mushroom-Forming Fungi Provides Insights into the Origins of Lignocellulose Decay Capabilities.</title>
        <authorList>
            <person name="Nagy L.G."/>
            <person name="Riley R."/>
            <person name="Tritt A."/>
            <person name="Adam C."/>
            <person name="Daum C."/>
            <person name="Floudas D."/>
            <person name="Sun H."/>
            <person name="Yadav J.S."/>
            <person name="Pangilinan J."/>
            <person name="Larsson K.H."/>
            <person name="Matsuura K."/>
            <person name="Barry K."/>
            <person name="Labutti K."/>
            <person name="Kuo R."/>
            <person name="Ohm R.A."/>
            <person name="Bhattacharya S.S."/>
            <person name="Shirouzu T."/>
            <person name="Yoshinaga Y."/>
            <person name="Martin F.M."/>
            <person name="Grigoriev I.V."/>
            <person name="Hibbett D.S."/>
        </authorList>
    </citation>
    <scope>NUCLEOTIDE SEQUENCE [LARGE SCALE GENOMIC DNA]</scope>
    <source>
        <strain evidence="2 3">TUFC12733</strain>
    </source>
</reference>
<dbReference type="AlphaFoldDB" id="A0A167KDU9"/>
<keyword evidence="3" id="KW-1185">Reference proteome</keyword>
<feature type="domain" description="Calcineurin-like phosphoesterase" evidence="1">
    <location>
        <begin position="28"/>
        <end position="237"/>
    </location>
</feature>
<accession>A0A167KDU9</accession>
<evidence type="ECO:0000259" key="1">
    <source>
        <dbReference type="Pfam" id="PF00149"/>
    </source>
</evidence>
<name>A0A167KDU9_CALVF</name>
<gene>
    <name evidence="2" type="ORF">CALVIDRAFT_484148</name>
</gene>
<dbReference type="EMBL" id="KV417294">
    <property type="protein sequence ID" value="KZO94543.1"/>
    <property type="molecule type" value="Genomic_DNA"/>
</dbReference>
<dbReference type="SUPFAM" id="SSF56300">
    <property type="entry name" value="Metallo-dependent phosphatases"/>
    <property type="match status" value="1"/>
</dbReference>
<dbReference type="Proteomes" id="UP000076738">
    <property type="component" value="Unassembled WGS sequence"/>
</dbReference>